<evidence type="ECO:0000313" key="3">
    <source>
        <dbReference type="Proteomes" id="UP000269721"/>
    </source>
</evidence>
<sequence length="101" mass="11046">MKDEGRSGDWGGTPSIGESHWPMYGHPAALSPSSGHHEDAQDFGASIATKSASYVLGVAANDSLQRVYGIYFPDKNLIDEHKKFLEQAKNSDNRRIGQVRS</sequence>
<evidence type="ECO:0000256" key="1">
    <source>
        <dbReference type="SAM" id="MobiDB-lite"/>
    </source>
</evidence>
<organism evidence="2 3">
    <name type="scientific">Blyttiomyces helicus</name>
    <dbReference type="NCBI Taxonomy" id="388810"/>
    <lineage>
        <taxon>Eukaryota</taxon>
        <taxon>Fungi</taxon>
        <taxon>Fungi incertae sedis</taxon>
        <taxon>Chytridiomycota</taxon>
        <taxon>Chytridiomycota incertae sedis</taxon>
        <taxon>Chytridiomycetes</taxon>
        <taxon>Chytridiomycetes incertae sedis</taxon>
        <taxon>Blyttiomyces</taxon>
    </lineage>
</organism>
<dbReference type="Proteomes" id="UP000269721">
    <property type="component" value="Unassembled WGS sequence"/>
</dbReference>
<keyword evidence="3" id="KW-1185">Reference proteome</keyword>
<protein>
    <submittedName>
        <fullName evidence="2">Uncharacterized protein</fullName>
    </submittedName>
</protein>
<gene>
    <name evidence="2" type="ORF">BDK51DRAFT_47430</name>
</gene>
<evidence type="ECO:0000313" key="2">
    <source>
        <dbReference type="EMBL" id="RKO87357.1"/>
    </source>
</evidence>
<accession>A0A4V1IQQ3</accession>
<name>A0A4V1IQQ3_9FUNG</name>
<dbReference type="AlphaFoldDB" id="A0A4V1IQQ3"/>
<reference evidence="3" key="1">
    <citation type="journal article" date="2018" name="Nat. Microbiol.">
        <title>Leveraging single-cell genomics to expand the fungal tree of life.</title>
        <authorList>
            <person name="Ahrendt S.R."/>
            <person name="Quandt C.A."/>
            <person name="Ciobanu D."/>
            <person name="Clum A."/>
            <person name="Salamov A."/>
            <person name="Andreopoulos B."/>
            <person name="Cheng J.F."/>
            <person name="Woyke T."/>
            <person name="Pelin A."/>
            <person name="Henrissat B."/>
            <person name="Reynolds N.K."/>
            <person name="Benny G.L."/>
            <person name="Smith M.E."/>
            <person name="James T.Y."/>
            <person name="Grigoriev I.V."/>
        </authorList>
    </citation>
    <scope>NUCLEOTIDE SEQUENCE [LARGE SCALE GENOMIC DNA]</scope>
</reference>
<dbReference type="EMBL" id="KZ997484">
    <property type="protein sequence ID" value="RKO87357.1"/>
    <property type="molecule type" value="Genomic_DNA"/>
</dbReference>
<feature type="region of interest" description="Disordered" evidence="1">
    <location>
        <begin position="1"/>
        <end position="42"/>
    </location>
</feature>
<proteinExistence type="predicted"/>
<dbReference type="OrthoDB" id="5423599at2759"/>